<dbReference type="SUPFAM" id="SSF159006">
    <property type="entry name" value="YopX-like"/>
    <property type="match status" value="1"/>
</dbReference>
<keyword evidence="3" id="KW-1185">Reference proteome</keyword>
<comment type="caution">
    <text evidence="2">The sequence shown here is derived from an EMBL/GenBank/DDBJ whole genome shotgun (WGS) entry which is preliminary data.</text>
</comment>
<dbReference type="HOGENOM" id="CLU_2749361_0_0_10"/>
<feature type="domain" description="YopX protein" evidence="1">
    <location>
        <begin position="5"/>
        <end position="67"/>
    </location>
</feature>
<gene>
    <name evidence="2" type="ORF">C802_00083</name>
</gene>
<dbReference type="InterPro" id="IPR023385">
    <property type="entry name" value="YopX-like_C"/>
</dbReference>
<evidence type="ECO:0000313" key="2">
    <source>
        <dbReference type="EMBL" id="EOS16404.1"/>
    </source>
</evidence>
<evidence type="ECO:0000259" key="1">
    <source>
        <dbReference type="Pfam" id="PF09643"/>
    </source>
</evidence>
<dbReference type="InterPro" id="IPR019096">
    <property type="entry name" value="YopX_protein"/>
</dbReference>
<dbReference type="EMBL" id="ASSP01000003">
    <property type="protein sequence ID" value="EOS16404.1"/>
    <property type="molecule type" value="Genomic_DNA"/>
</dbReference>
<sequence length="70" mass="8063">MRKIKFRGRITDTKEWVCGSLIIYPDGEYNILTSRNNHSSKMDDWRIDADTVGQFTGLHDKNGKEIYGLG</sequence>
<dbReference type="Proteomes" id="UP000014200">
    <property type="component" value="Unassembled WGS sequence"/>
</dbReference>
<dbReference type="PATRIC" id="fig|1235788.3.peg.78"/>
<accession>R9ILA0</accession>
<dbReference type="OrthoDB" id="1809393at2"/>
<reference evidence="2 3" key="1">
    <citation type="submission" date="2013-04" db="EMBL/GenBank/DDBJ databases">
        <title>The Genome Sequence of Bacteroides massiliensis dnLKV3.</title>
        <authorList>
            <consortium name="The Broad Institute Genomics Platform"/>
            <consortium name="The Broad Institute Genome Sequencing Center for Infectious Disease"/>
            <person name="Earl A."/>
            <person name="Xavier R."/>
            <person name="Kuhn K."/>
            <person name="Stappenbeck T."/>
            <person name="Walker B."/>
            <person name="Young S."/>
            <person name="Zeng Q."/>
            <person name="Gargeya S."/>
            <person name="Fitzgerald M."/>
            <person name="Haas B."/>
            <person name="Abouelleil A."/>
            <person name="Allen A.W."/>
            <person name="Alvarado L."/>
            <person name="Arachchi H.M."/>
            <person name="Berlin A.M."/>
            <person name="Chapman S.B."/>
            <person name="Gainer-Dewar J."/>
            <person name="Goldberg J."/>
            <person name="Griggs A."/>
            <person name="Gujja S."/>
            <person name="Hansen M."/>
            <person name="Howarth C."/>
            <person name="Imamovic A."/>
            <person name="Ireland A."/>
            <person name="Larimer J."/>
            <person name="McCowan C."/>
            <person name="Murphy C."/>
            <person name="Pearson M."/>
            <person name="Poon T.W."/>
            <person name="Priest M."/>
            <person name="Roberts A."/>
            <person name="Saif S."/>
            <person name="Shea T."/>
            <person name="Sisk P."/>
            <person name="Sykes S."/>
            <person name="Wortman J."/>
            <person name="Nusbaum C."/>
            <person name="Birren B."/>
        </authorList>
    </citation>
    <scope>NUCLEOTIDE SEQUENCE [LARGE SCALE GENOMIC DNA]</scope>
    <source>
        <strain evidence="3">dnLKV3</strain>
    </source>
</reference>
<evidence type="ECO:0000313" key="3">
    <source>
        <dbReference type="Proteomes" id="UP000014200"/>
    </source>
</evidence>
<dbReference type="RefSeq" id="WP_016274577.1">
    <property type="nucleotide sequence ID" value="NZ_KE159493.1"/>
</dbReference>
<dbReference type="STRING" id="1235788.C802_00083"/>
<name>R9ILA0_9BACT</name>
<protein>
    <recommendedName>
        <fullName evidence="1">YopX protein domain-containing protein</fullName>
    </recommendedName>
</protein>
<dbReference type="Gene3D" id="2.30.30.290">
    <property type="entry name" value="YopX-like domains"/>
    <property type="match status" value="1"/>
</dbReference>
<proteinExistence type="predicted"/>
<dbReference type="AlphaFoldDB" id="R9ILA0"/>
<dbReference type="Pfam" id="PF09643">
    <property type="entry name" value="YopX"/>
    <property type="match status" value="1"/>
</dbReference>
<organism evidence="2 3">
    <name type="scientific">Phocaeicola sartorii</name>
    <dbReference type="NCBI Taxonomy" id="671267"/>
    <lineage>
        <taxon>Bacteria</taxon>
        <taxon>Pseudomonadati</taxon>
        <taxon>Bacteroidota</taxon>
        <taxon>Bacteroidia</taxon>
        <taxon>Bacteroidales</taxon>
        <taxon>Bacteroidaceae</taxon>
        <taxon>Phocaeicola</taxon>
    </lineage>
</organism>